<gene>
    <name evidence="1" type="ORF">JJN12_06060</name>
</gene>
<dbReference type="RefSeq" id="WP_208428845.1">
    <property type="nucleotide sequence ID" value="NZ_JAEPRJ010000001.1"/>
</dbReference>
<name>A0ABS1J025_9FIRM</name>
<evidence type="ECO:0000313" key="2">
    <source>
        <dbReference type="Proteomes" id="UP000604730"/>
    </source>
</evidence>
<proteinExistence type="predicted"/>
<dbReference type="Proteomes" id="UP000604730">
    <property type="component" value="Unassembled WGS sequence"/>
</dbReference>
<comment type="caution">
    <text evidence="1">The sequence shown here is derived from an EMBL/GenBank/DDBJ whole genome shotgun (WGS) entry which is preliminary data.</text>
</comment>
<protein>
    <submittedName>
        <fullName evidence="1">Uncharacterized protein</fullName>
    </submittedName>
</protein>
<reference evidence="1 2" key="1">
    <citation type="submission" date="2021-01" db="EMBL/GenBank/DDBJ databases">
        <title>Isolation and description of Catonella massiliensis sp. nov., a novel Catonella species, isolated from a stable periodontitis subject.</title>
        <authorList>
            <person name="Antezack A."/>
            <person name="Boxberger M."/>
            <person name="La Scola B."/>
            <person name="Monnet-Corti V."/>
        </authorList>
    </citation>
    <scope>NUCLEOTIDE SEQUENCE [LARGE SCALE GENOMIC DNA]</scope>
    <source>
        <strain evidence="1 2">Marseille-Q4567</strain>
    </source>
</reference>
<sequence>METYAVFTDTERGLLAKNKMMEIAKSGAADAQDDFRLSKYDLSEGYVKEHIKKELYGTKEDLSETERQILSSEYLDSSEKDILSLLPKRGNYSKYTRDVYRVRANNTERIYFYEADNVYHSSYLCSHLPSDKSGISVYSSMEECALKGAYPCKACVLGLYK</sequence>
<accession>A0ABS1J025</accession>
<keyword evidence="2" id="KW-1185">Reference proteome</keyword>
<evidence type="ECO:0000313" key="1">
    <source>
        <dbReference type="EMBL" id="MBK5897355.1"/>
    </source>
</evidence>
<dbReference type="EMBL" id="JAEPRJ010000001">
    <property type="protein sequence ID" value="MBK5897355.1"/>
    <property type="molecule type" value="Genomic_DNA"/>
</dbReference>
<organism evidence="1 2">
    <name type="scientific">Catonella massiliensis</name>
    <dbReference type="NCBI Taxonomy" id="2799636"/>
    <lineage>
        <taxon>Bacteria</taxon>
        <taxon>Bacillati</taxon>
        <taxon>Bacillota</taxon>
        <taxon>Clostridia</taxon>
        <taxon>Lachnospirales</taxon>
        <taxon>Lachnospiraceae</taxon>
        <taxon>Catonella</taxon>
    </lineage>
</organism>